<sequence>MLAFAIVLITAALVFYTIGVWAEHRQRVLKPWHAVFFGIGLFFDASGTFAMSRLADSSTSATGLAGGLNTVMIVTGAIALTLMLIHLVWAIIVLVRNRDSERQRFHKFSLIVWAIWLVPYFAGAIGASLS</sequence>
<keyword evidence="1" id="KW-0472">Membrane</keyword>
<reference evidence="2 3" key="1">
    <citation type="journal article" date="2016" name="J. Biotechnol.">
        <title>First complete genome sequence of a species in the genus Microterricola, an extremophilic cold active enzyme producing bacterial strain ERGS5:02 isolated from Sikkim Himalaya.</title>
        <authorList>
            <person name="Himanshu"/>
            <person name="Swarnkar M.K."/>
            <person name="Singh D."/>
            <person name="Kumar R."/>
        </authorList>
    </citation>
    <scope>NUCLEOTIDE SEQUENCE [LARGE SCALE GENOMIC DNA]</scope>
    <source>
        <strain evidence="2 3">ERGS5:02</strain>
    </source>
</reference>
<feature type="transmembrane region" description="Helical" evidence="1">
    <location>
        <begin position="71"/>
        <end position="96"/>
    </location>
</feature>
<keyword evidence="1" id="KW-0812">Transmembrane</keyword>
<keyword evidence="3" id="KW-1185">Reference proteome</keyword>
<dbReference type="KEGG" id="mvd:AWU67_06240"/>
<reference evidence="3" key="2">
    <citation type="submission" date="2016-01" db="EMBL/GenBank/DDBJ databases">
        <title>First complete genome sequence of a species in the genus Microterricola, an extremophilic cold active enzyme producing strain ERGS5:02 isolated from Sikkim Himalaya.</title>
        <authorList>
            <person name="Kumar R."/>
            <person name="Singh D."/>
            <person name="Swarnkar M.K."/>
        </authorList>
    </citation>
    <scope>NUCLEOTIDE SEQUENCE [LARGE SCALE GENOMIC DNA]</scope>
    <source>
        <strain evidence="3">ERGS5:02</strain>
    </source>
</reference>
<dbReference type="NCBIfam" id="TIGR03987">
    <property type="entry name" value="HsmA family protein"/>
    <property type="match status" value="1"/>
</dbReference>
<feature type="transmembrane region" description="Helical" evidence="1">
    <location>
        <begin position="6"/>
        <end position="22"/>
    </location>
</feature>
<feature type="transmembrane region" description="Helical" evidence="1">
    <location>
        <begin position="34"/>
        <end position="51"/>
    </location>
</feature>
<keyword evidence="1" id="KW-1133">Transmembrane helix</keyword>
<feature type="transmembrane region" description="Helical" evidence="1">
    <location>
        <begin position="108"/>
        <end position="129"/>
    </location>
</feature>
<evidence type="ECO:0000313" key="2">
    <source>
        <dbReference type="EMBL" id="AMB58522.1"/>
    </source>
</evidence>
<dbReference type="OrthoDB" id="5396526at2"/>
<dbReference type="EMBL" id="CP014145">
    <property type="protein sequence ID" value="AMB58522.1"/>
    <property type="molecule type" value="Genomic_DNA"/>
</dbReference>
<name>A0A0X8E2I9_9MICO</name>
<dbReference type="RefSeq" id="WP_067227212.1">
    <property type="nucleotide sequence ID" value="NZ_CP014145.1"/>
</dbReference>
<gene>
    <name evidence="2" type="ORF">AWU67_06240</name>
</gene>
<protein>
    <recommendedName>
        <fullName evidence="4">TIGR03987 family protein</fullName>
    </recommendedName>
</protein>
<proteinExistence type="predicted"/>
<dbReference type="AlphaFoldDB" id="A0A0X8E2I9"/>
<evidence type="ECO:0000256" key="1">
    <source>
        <dbReference type="SAM" id="Phobius"/>
    </source>
</evidence>
<dbReference type="Proteomes" id="UP000058305">
    <property type="component" value="Chromosome"/>
</dbReference>
<evidence type="ECO:0000313" key="3">
    <source>
        <dbReference type="Proteomes" id="UP000058305"/>
    </source>
</evidence>
<dbReference type="InterPro" id="IPR023813">
    <property type="entry name" value="HsmA-like"/>
</dbReference>
<accession>A0A0X8E2I9</accession>
<evidence type="ECO:0008006" key="4">
    <source>
        <dbReference type="Google" id="ProtNLM"/>
    </source>
</evidence>
<organism evidence="2 3">
    <name type="scientific">Microterricola viridarii</name>
    <dbReference type="NCBI Taxonomy" id="412690"/>
    <lineage>
        <taxon>Bacteria</taxon>
        <taxon>Bacillati</taxon>
        <taxon>Actinomycetota</taxon>
        <taxon>Actinomycetes</taxon>
        <taxon>Micrococcales</taxon>
        <taxon>Microbacteriaceae</taxon>
        <taxon>Microterricola</taxon>
    </lineage>
</organism>